<evidence type="ECO:0000313" key="3">
    <source>
        <dbReference type="Proteomes" id="UP000823388"/>
    </source>
</evidence>
<feature type="transmembrane region" description="Helical" evidence="1">
    <location>
        <begin position="164"/>
        <end position="191"/>
    </location>
</feature>
<dbReference type="EMBL" id="CM029040">
    <property type="protein sequence ID" value="KAG2637933.1"/>
    <property type="molecule type" value="Genomic_DNA"/>
</dbReference>
<dbReference type="AlphaFoldDB" id="A0A8T0VZZ9"/>
<accession>A0A8T0VZZ9</accession>
<comment type="caution">
    <text evidence="2">The sequence shown here is derived from an EMBL/GenBank/DDBJ whole genome shotgun (WGS) entry which is preliminary data.</text>
</comment>
<keyword evidence="1" id="KW-0812">Transmembrane</keyword>
<organism evidence="2 3">
    <name type="scientific">Panicum virgatum</name>
    <name type="common">Blackwell switchgrass</name>
    <dbReference type="NCBI Taxonomy" id="38727"/>
    <lineage>
        <taxon>Eukaryota</taxon>
        <taxon>Viridiplantae</taxon>
        <taxon>Streptophyta</taxon>
        <taxon>Embryophyta</taxon>
        <taxon>Tracheophyta</taxon>
        <taxon>Spermatophyta</taxon>
        <taxon>Magnoliopsida</taxon>
        <taxon>Liliopsida</taxon>
        <taxon>Poales</taxon>
        <taxon>Poaceae</taxon>
        <taxon>PACMAD clade</taxon>
        <taxon>Panicoideae</taxon>
        <taxon>Panicodae</taxon>
        <taxon>Paniceae</taxon>
        <taxon>Panicinae</taxon>
        <taxon>Panicum</taxon>
        <taxon>Panicum sect. Hiantes</taxon>
    </lineage>
</organism>
<keyword evidence="3" id="KW-1185">Reference proteome</keyword>
<evidence type="ECO:0000313" key="2">
    <source>
        <dbReference type="EMBL" id="KAG2637933.1"/>
    </source>
</evidence>
<evidence type="ECO:0000256" key="1">
    <source>
        <dbReference type="SAM" id="Phobius"/>
    </source>
</evidence>
<gene>
    <name evidence="2" type="ORF">PVAP13_2NG555306</name>
</gene>
<keyword evidence="1" id="KW-0472">Membrane</keyword>
<dbReference type="Proteomes" id="UP000823388">
    <property type="component" value="Chromosome 2N"/>
</dbReference>
<keyword evidence="1" id="KW-1133">Transmembrane helix</keyword>
<name>A0A8T0VZZ9_PANVG</name>
<protein>
    <submittedName>
        <fullName evidence="2">Uncharacterized protein</fullName>
    </submittedName>
</protein>
<proteinExistence type="predicted"/>
<feature type="transmembrane region" description="Helical" evidence="1">
    <location>
        <begin position="124"/>
        <end position="143"/>
    </location>
</feature>
<sequence length="231" mass="25985">MLASWPGLSFAAPLEPAHCTPPNSSVLTVITLPQSRWPLPRLQRSKAPALIPPPVLTHRTILTSFPSPIPRILCVLPRERGESFPFPIIYHLALAGLLQQSVSTPPDRAHFYCRGRRPPPPRFVLLRGGFLGPISVCSGFLRARVRKGRKKRLFIEDKIRWRSSLPLLILFPFFSCTVVEITMSPFVAFFWSLAGFPARDFLPTEVPLERGGILADKRRMKFFLKPCSHGA</sequence>
<reference evidence="2" key="1">
    <citation type="submission" date="2020-05" db="EMBL/GenBank/DDBJ databases">
        <title>WGS assembly of Panicum virgatum.</title>
        <authorList>
            <person name="Lovell J.T."/>
            <person name="Jenkins J."/>
            <person name="Shu S."/>
            <person name="Juenger T.E."/>
            <person name="Schmutz J."/>
        </authorList>
    </citation>
    <scope>NUCLEOTIDE SEQUENCE</scope>
    <source>
        <strain evidence="2">AP13</strain>
    </source>
</reference>